<dbReference type="ExpressionAtlas" id="A0A2K3DVU8">
    <property type="expression patterns" value="baseline and differential"/>
</dbReference>
<keyword evidence="3" id="KW-1185">Reference proteome</keyword>
<dbReference type="RefSeq" id="XP_042925678.1">
    <property type="nucleotide sequence ID" value="XM_043060549.1"/>
</dbReference>
<evidence type="ECO:0000256" key="1">
    <source>
        <dbReference type="SAM" id="MobiDB-lite"/>
    </source>
</evidence>
<feature type="compositionally biased region" description="Polar residues" evidence="1">
    <location>
        <begin position="289"/>
        <end position="311"/>
    </location>
</feature>
<feature type="region of interest" description="Disordered" evidence="1">
    <location>
        <begin position="507"/>
        <end position="541"/>
    </location>
</feature>
<feature type="compositionally biased region" description="Low complexity" evidence="1">
    <location>
        <begin position="521"/>
        <end position="541"/>
    </location>
</feature>
<feature type="region of interest" description="Disordered" evidence="1">
    <location>
        <begin position="605"/>
        <end position="735"/>
    </location>
</feature>
<name>A0A2K3DVU8_CHLRE</name>
<dbReference type="EMBL" id="CM008964">
    <property type="protein sequence ID" value="PNW84655.1"/>
    <property type="molecule type" value="Genomic_DNA"/>
</dbReference>
<organism evidence="2 3">
    <name type="scientific">Chlamydomonas reinhardtii</name>
    <name type="common">Chlamydomonas smithii</name>
    <dbReference type="NCBI Taxonomy" id="3055"/>
    <lineage>
        <taxon>Eukaryota</taxon>
        <taxon>Viridiplantae</taxon>
        <taxon>Chlorophyta</taxon>
        <taxon>core chlorophytes</taxon>
        <taxon>Chlorophyceae</taxon>
        <taxon>CS clade</taxon>
        <taxon>Chlamydomonadales</taxon>
        <taxon>Chlamydomonadaceae</taxon>
        <taxon>Chlamydomonas</taxon>
    </lineage>
</organism>
<feature type="region of interest" description="Disordered" evidence="1">
    <location>
        <begin position="247"/>
        <end position="323"/>
    </location>
</feature>
<dbReference type="AlphaFoldDB" id="A0A2K3DVU8"/>
<dbReference type="OrthoDB" id="10660830at2759"/>
<proteinExistence type="predicted"/>
<feature type="compositionally biased region" description="Low complexity" evidence="1">
    <location>
        <begin position="247"/>
        <end position="260"/>
    </location>
</feature>
<dbReference type="Gramene" id="PNW84655">
    <property type="protein sequence ID" value="PNW84655"/>
    <property type="gene ID" value="CHLRE_03g153200v5"/>
</dbReference>
<dbReference type="InParanoid" id="A0A2K3DVU8"/>
<dbReference type="GeneID" id="66052717"/>
<gene>
    <name evidence="2" type="ORF">CHLRE_03g153200v5</name>
</gene>
<evidence type="ECO:0000313" key="3">
    <source>
        <dbReference type="Proteomes" id="UP000006906"/>
    </source>
</evidence>
<accession>A0A2K3DVU8</accession>
<sequence length="876" mass="90732">MNPDEGASAKTLESNCTCAICEAKGDGKNARRDHATGIGFLLHDLCGAEGALVARGHSLDTMIHEINHMVKILPDDCGRLWEVDGKSLCFCFVCPCCSQLLPSGKANAHMVVALDAVRHMLSPQVQDRFKTQLKPRGDLAGRRAMREILRAVGPDVWKVLGARAPSSQAGSQAGGAAQPPLDCRSLRPQAEVHWCGSPAGQKPSAVQAWRQQVLHSLWEAARDPAAPLPTLPPPPLELARLRSLPDHAAPAAGGSNAAASLKSRPPTRSNTAGGQKRKRASDEAGAGANQRSPRARSGSTGSTVAAQQPHPQGSGGSGSVGNNVPALLALESLPIDGHQPNSTSSHRCELLASSPPLHGAHRAWAPPGSHSSLHTFLAVSASPGSGAAGAAGVAGALAFGPPASYTAMLLVEDVGNGVHSTTFPPQQLQQQQQQAISAPLLSTAASQSHQPAGLALAEQGSGTGSQGWAAAGAVVMGASGASRGGLGLLQHSQSQSLPLPVATVRAPRPAVPSHQPPYSLAAAAPGAAPSSTPASTTASTAPHGPAPVYPYLHAAAGSTAAGAAAAARGYCVSACCSCGDGCYCQQHHHQRLPCNDHQLPVAPPASYMGNTRYEHPPYHQWPPHQGPPHQQSPYQQPPHQQSPYQQPPHQQSPYQQPPHQQSPYQQPPHQQSPYQQPPHQQSPYQQPPHQQSPYQQPLHQQSPYQQPPHQQSPYQQPPHQHQLYPPQPHPHHAHHPAWHLRAYPQEASGPGMPSSAHTLHAQGSGSAAANYFGPGAGGAQQAAGCGIAGGGSGDAAHGQHHQHHQHLAANAGIQVYTGAQTNVPSPEAGPAGPGLSCAPASGACTAAATAAAIATPTAAADEQALDVNVFFRDDEQ</sequence>
<reference evidence="2 3" key="1">
    <citation type="journal article" date="2007" name="Science">
        <title>The Chlamydomonas genome reveals the evolution of key animal and plant functions.</title>
        <authorList>
            <person name="Merchant S.S."/>
            <person name="Prochnik S.E."/>
            <person name="Vallon O."/>
            <person name="Harris E.H."/>
            <person name="Karpowicz S.J."/>
            <person name="Witman G.B."/>
            <person name="Terry A."/>
            <person name="Salamov A."/>
            <person name="Fritz-Laylin L.K."/>
            <person name="Marechal-Drouard L."/>
            <person name="Marshall W.F."/>
            <person name="Qu L.H."/>
            <person name="Nelson D.R."/>
            <person name="Sanderfoot A.A."/>
            <person name="Spalding M.H."/>
            <person name="Kapitonov V.V."/>
            <person name="Ren Q."/>
            <person name="Ferris P."/>
            <person name="Lindquist E."/>
            <person name="Shapiro H."/>
            <person name="Lucas S.M."/>
            <person name="Grimwood J."/>
            <person name="Schmutz J."/>
            <person name="Cardol P."/>
            <person name="Cerutti H."/>
            <person name="Chanfreau G."/>
            <person name="Chen C.L."/>
            <person name="Cognat V."/>
            <person name="Croft M.T."/>
            <person name="Dent R."/>
            <person name="Dutcher S."/>
            <person name="Fernandez E."/>
            <person name="Fukuzawa H."/>
            <person name="Gonzalez-Ballester D."/>
            <person name="Gonzalez-Halphen D."/>
            <person name="Hallmann A."/>
            <person name="Hanikenne M."/>
            <person name="Hippler M."/>
            <person name="Inwood W."/>
            <person name="Jabbari K."/>
            <person name="Kalanon M."/>
            <person name="Kuras R."/>
            <person name="Lefebvre P.A."/>
            <person name="Lemaire S.D."/>
            <person name="Lobanov A.V."/>
            <person name="Lohr M."/>
            <person name="Manuell A."/>
            <person name="Meier I."/>
            <person name="Mets L."/>
            <person name="Mittag M."/>
            <person name="Mittelmeier T."/>
            <person name="Moroney J.V."/>
            <person name="Moseley J."/>
            <person name="Napoli C."/>
            <person name="Nedelcu A.M."/>
            <person name="Niyogi K."/>
            <person name="Novoselov S.V."/>
            <person name="Paulsen I.T."/>
            <person name="Pazour G."/>
            <person name="Purton S."/>
            <person name="Ral J.P."/>
            <person name="Riano-Pachon D.M."/>
            <person name="Riekhof W."/>
            <person name="Rymarquis L."/>
            <person name="Schroda M."/>
            <person name="Stern D."/>
            <person name="Umen J."/>
            <person name="Willows R."/>
            <person name="Wilson N."/>
            <person name="Zimmer S.L."/>
            <person name="Allmer J."/>
            <person name="Balk J."/>
            <person name="Bisova K."/>
            <person name="Chen C.J."/>
            <person name="Elias M."/>
            <person name="Gendler K."/>
            <person name="Hauser C."/>
            <person name="Lamb M.R."/>
            <person name="Ledford H."/>
            <person name="Long J.C."/>
            <person name="Minagawa J."/>
            <person name="Page M.D."/>
            <person name="Pan J."/>
            <person name="Pootakham W."/>
            <person name="Roje S."/>
            <person name="Rose A."/>
            <person name="Stahlberg E."/>
            <person name="Terauchi A.M."/>
            <person name="Yang P."/>
            <person name="Ball S."/>
            <person name="Bowler C."/>
            <person name="Dieckmann C.L."/>
            <person name="Gladyshev V.N."/>
            <person name="Green P."/>
            <person name="Jorgensen R."/>
            <person name="Mayfield S."/>
            <person name="Mueller-Roeber B."/>
            <person name="Rajamani S."/>
            <person name="Sayre R.T."/>
            <person name="Brokstein P."/>
            <person name="Dubchak I."/>
            <person name="Goodstein D."/>
            <person name="Hornick L."/>
            <person name="Huang Y.W."/>
            <person name="Jhaveri J."/>
            <person name="Luo Y."/>
            <person name="Martinez D."/>
            <person name="Ngau W.C."/>
            <person name="Otillar B."/>
            <person name="Poliakov A."/>
            <person name="Porter A."/>
            <person name="Szajkowski L."/>
            <person name="Werner G."/>
            <person name="Zhou K."/>
            <person name="Grigoriev I.V."/>
            <person name="Rokhsar D.S."/>
            <person name="Grossman A.R."/>
        </authorList>
    </citation>
    <scope>NUCLEOTIDE SEQUENCE [LARGE SCALE GENOMIC DNA]</scope>
    <source>
        <strain evidence="3">CC-503</strain>
    </source>
</reference>
<evidence type="ECO:0000313" key="2">
    <source>
        <dbReference type="EMBL" id="PNW84655.1"/>
    </source>
</evidence>
<protein>
    <submittedName>
        <fullName evidence="2">Uncharacterized protein</fullName>
    </submittedName>
</protein>
<dbReference type="KEGG" id="cre:CHLRE_03g153200v5"/>
<feature type="compositionally biased region" description="Low complexity" evidence="1">
    <location>
        <begin position="621"/>
        <end position="724"/>
    </location>
</feature>
<dbReference type="Proteomes" id="UP000006906">
    <property type="component" value="Chromosome 3"/>
</dbReference>